<sequence length="83" mass="9297">MSSITKCMKFGPFIWIKAANKAFEEIQSKMVNPPILGPPDFEKVFEIACDASRERIGVVLSQGHPMAFFSEILNGAKKKMLHI</sequence>
<dbReference type="AlphaFoldDB" id="A0A438GUU1"/>
<dbReference type="InterPro" id="IPR043502">
    <property type="entry name" value="DNA/RNA_pol_sf"/>
</dbReference>
<name>A0A438GUU1_VITVI</name>
<dbReference type="PANTHER" id="PTHR33064">
    <property type="entry name" value="POL PROTEIN"/>
    <property type="match status" value="1"/>
</dbReference>
<evidence type="ECO:0000313" key="3">
    <source>
        <dbReference type="Proteomes" id="UP000288805"/>
    </source>
</evidence>
<evidence type="ECO:0000259" key="1">
    <source>
        <dbReference type="Pfam" id="PF17919"/>
    </source>
</evidence>
<dbReference type="InterPro" id="IPR051320">
    <property type="entry name" value="Viral_Replic_Matur_Polypro"/>
</dbReference>
<dbReference type="InterPro" id="IPR041577">
    <property type="entry name" value="RT_RNaseH_2"/>
</dbReference>
<dbReference type="PANTHER" id="PTHR33064:SF37">
    <property type="entry name" value="RIBONUCLEASE H"/>
    <property type="match status" value="1"/>
</dbReference>
<protein>
    <recommendedName>
        <fullName evidence="1">Reverse transcriptase/retrotransposon-derived protein RNase H-like domain-containing protein</fullName>
    </recommendedName>
</protein>
<reference evidence="2 3" key="1">
    <citation type="journal article" date="2018" name="PLoS Genet.">
        <title>Population sequencing reveals clonal diversity and ancestral inbreeding in the grapevine cultivar Chardonnay.</title>
        <authorList>
            <person name="Roach M.J."/>
            <person name="Johnson D.L."/>
            <person name="Bohlmann J."/>
            <person name="van Vuuren H.J."/>
            <person name="Jones S.J."/>
            <person name="Pretorius I.S."/>
            <person name="Schmidt S.A."/>
            <person name="Borneman A.R."/>
        </authorList>
    </citation>
    <scope>NUCLEOTIDE SEQUENCE [LARGE SCALE GENOMIC DNA]</scope>
    <source>
        <strain evidence="3">cv. Chardonnay</strain>
        <tissue evidence="2">Leaf</tissue>
    </source>
</reference>
<dbReference type="EMBL" id="QGNW01000337">
    <property type="protein sequence ID" value="RVW75974.1"/>
    <property type="molecule type" value="Genomic_DNA"/>
</dbReference>
<evidence type="ECO:0000313" key="2">
    <source>
        <dbReference type="EMBL" id="RVW75974.1"/>
    </source>
</evidence>
<accession>A0A438GUU1</accession>
<feature type="domain" description="Reverse transcriptase/retrotransposon-derived protein RNase H-like" evidence="1">
    <location>
        <begin position="15"/>
        <end position="80"/>
    </location>
</feature>
<dbReference type="Proteomes" id="UP000288805">
    <property type="component" value="Unassembled WGS sequence"/>
</dbReference>
<proteinExistence type="predicted"/>
<dbReference type="SUPFAM" id="SSF56672">
    <property type="entry name" value="DNA/RNA polymerases"/>
    <property type="match status" value="1"/>
</dbReference>
<comment type="caution">
    <text evidence="2">The sequence shown here is derived from an EMBL/GenBank/DDBJ whole genome shotgun (WGS) entry which is preliminary data.</text>
</comment>
<organism evidence="2 3">
    <name type="scientific">Vitis vinifera</name>
    <name type="common">Grape</name>
    <dbReference type="NCBI Taxonomy" id="29760"/>
    <lineage>
        <taxon>Eukaryota</taxon>
        <taxon>Viridiplantae</taxon>
        <taxon>Streptophyta</taxon>
        <taxon>Embryophyta</taxon>
        <taxon>Tracheophyta</taxon>
        <taxon>Spermatophyta</taxon>
        <taxon>Magnoliopsida</taxon>
        <taxon>eudicotyledons</taxon>
        <taxon>Gunneridae</taxon>
        <taxon>Pentapetalae</taxon>
        <taxon>rosids</taxon>
        <taxon>Vitales</taxon>
        <taxon>Vitaceae</taxon>
        <taxon>Viteae</taxon>
        <taxon>Vitis</taxon>
    </lineage>
</organism>
<dbReference type="Pfam" id="PF17919">
    <property type="entry name" value="RT_RNaseH_2"/>
    <property type="match status" value="1"/>
</dbReference>
<gene>
    <name evidence="2" type="ORF">CK203_052798</name>
</gene>